<evidence type="ECO:0000256" key="1">
    <source>
        <dbReference type="SAM" id="Phobius"/>
    </source>
</evidence>
<sequence>MAAPILRLDQEKRLMIAAFVCGLLHYYFFFDQTWGISVLLFLVVMYGYFYWAVREHRSVLAWKNGSNLLIVPVLLLGSTYALFTNTLFEVLNVLVIPLLILMHTTWLIKREQAEESAWTWLASPLEQLFVHTLRYLPRPVVLLVQAMAGRMKAGRSRELLKVLTGVLLSLPLLFLVVWLLSSADSMFERTMSKLPKLLQDVEFGLTALRILYVTVVTAGLFAYVRGLLNPKPLQPRPLVQEEEGIAPWEAPELSVSTPIRMDPTITTTMLCMLNLVYLLFTVVQFSYFFGGGTADLPDGITYASYARRGFAELVIVTLINLSVMLATMYGVQRPGAWRLLRGLLAVLIGFTGIMLSSAYLRLSMYEEAYGYTVTRILVHVFMIFLLGLFVLALIKLWKERLPLLRYYGIAAVMAYVVLNYIGIDGIIARSNIHRYESTGKIDVNYLTSLSFEVVPYILELRQKHPEALGVEEAVQRLRLSLSDSPAAWMEFNRSKHTARQLLR</sequence>
<dbReference type="InterPro" id="IPR025291">
    <property type="entry name" value="DUF4153"/>
</dbReference>
<proteinExistence type="predicted"/>
<name>A0A559K8J4_9BACL</name>
<feature type="transmembrane region" description="Helical" evidence="1">
    <location>
        <begin position="406"/>
        <end position="423"/>
    </location>
</feature>
<reference evidence="2 3" key="1">
    <citation type="submission" date="2019-07" db="EMBL/GenBank/DDBJ databases">
        <authorList>
            <person name="Kim J."/>
        </authorList>
    </citation>
    <scope>NUCLEOTIDE SEQUENCE [LARGE SCALE GENOMIC DNA]</scope>
    <source>
        <strain evidence="2 3">JC52</strain>
    </source>
</reference>
<evidence type="ECO:0000313" key="2">
    <source>
        <dbReference type="EMBL" id="TVY08437.1"/>
    </source>
</evidence>
<feature type="transmembrane region" description="Helical" evidence="1">
    <location>
        <begin position="90"/>
        <end position="108"/>
    </location>
</feature>
<comment type="caution">
    <text evidence="2">The sequence shown here is derived from an EMBL/GenBank/DDBJ whole genome shotgun (WGS) entry which is preliminary data.</text>
</comment>
<accession>A0A559K8J4</accession>
<feature type="transmembrane region" description="Helical" evidence="1">
    <location>
        <begin position="159"/>
        <end position="183"/>
    </location>
</feature>
<dbReference type="AlphaFoldDB" id="A0A559K8J4"/>
<feature type="transmembrane region" description="Helical" evidence="1">
    <location>
        <begin position="34"/>
        <end position="53"/>
    </location>
</feature>
<dbReference type="OrthoDB" id="9767931at2"/>
<feature type="transmembrane region" description="Helical" evidence="1">
    <location>
        <begin position="203"/>
        <end position="224"/>
    </location>
</feature>
<dbReference type="Pfam" id="PF13687">
    <property type="entry name" value="DUF4153"/>
    <property type="match status" value="1"/>
</dbReference>
<protein>
    <submittedName>
        <fullName evidence="2">DUF4173 domain-containing protein</fullName>
    </submittedName>
</protein>
<feature type="transmembrane region" description="Helical" evidence="1">
    <location>
        <begin position="310"/>
        <end position="331"/>
    </location>
</feature>
<evidence type="ECO:0000313" key="3">
    <source>
        <dbReference type="Proteomes" id="UP000317036"/>
    </source>
</evidence>
<organism evidence="2 3">
    <name type="scientific">Paenibacillus cremeus</name>
    <dbReference type="NCBI Taxonomy" id="2163881"/>
    <lineage>
        <taxon>Bacteria</taxon>
        <taxon>Bacillati</taxon>
        <taxon>Bacillota</taxon>
        <taxon>Bacilli</taxon>
        <taxon>Bacillales</taxon>
        <taxon>Paenibacillaceae</taxon>
        <taxon>Paenibacillus</taxon>
    </lineage>
</organism>
<gene>
    <name evidence="2" type="ORF">FPZ49_18550</name>
</gene>
<keyword evidence="3" id="KW-1185">Reference proteome</keyword>
<feature type="transmembrane region" description="Helical" evidence="1">
    <location>
        <begin position="343"/>
        <end position="364"/>
    </location>
</feature>
<feature type="transmembrane region" description="Helical" evidence="1">
    <location>
        <begin position="65"/>
        <end position="84"/>
    </location>
</feature>
<dbReference type="Proteomes" id="UP000317036">
    <property type="component" value="Unassembled WGS sequence"/>
</dbReference>
<feature type="transmembrane region" description="Helical" evidence="1">
    <location>
        <begin position="270"/>
        <end position="290"/>
    </location>
</feature>
<feature type="transmembrane region" description="Helical" evidence="1">
    <location>
        <begin position="12"/>
        <end position="28"/>
    </location>
</feature>
<keyword evidence="1" id="KW-0472">Membrane</keyword>
<keyword evidence="1" id="KW-1133">Transmembrane helix</keyword>
<feature type="transmembrane region" description="Helical" evidence="1">
    <location>
        <begin position="376"/>
        <end position="394"/>
    </location>
</feature>
<dbReference type="EMBL" id="VNJI01000023">
    <property type="protein sequence ID" value="TVY08437.1"/>
    <property type="molecule type" value="Genomic_DNA"/>
</dbReference>
<dbReference type="RefSeq" id="WP_144849682.1">
    <property type="nucleotide sequence ID" value="NZ_VNJI01000023.1"/>
</dbReference>
<keyword evidence="1" id="KW-0812">Transmembrane</keyword>